<keyword evidence="1" id="KW-0539">Nucleus</keyword>
<evidence type="ECO:0000259" key="2">
    <source>
        <dbReference type="PROSITE" id="PS50177"/>
    </source>
</evidence>
<dbReference type="GO" id="GO:0051028">
    <property type="term" value="P:mRNA transport"/>
    <property type="evidence" value="ECO:0007669"/>
    <property type="project" value="UniProtKB-UniRule"/>
</dbReference>
<proteinExistence type="predicted"/>
<keyword evidence="4" id="KW-1185">Reference proteome</keyword>
<comment type="function">
    <text evidence="1">Has a role in nuclear-cytoplasmic transport of proteins and mRNAs.</text>
</comment>
<name>A0A9P6UGS1_9FUNG</name>
<protein>
    <recommendedName>
        <fullName evidence="2">NTF2 domain-containing protein</fullName>
    </recommendedName>
</protein>
<dbReference type="InterPro" id="IPR045875">
    <property type="entry name" value="NTF2"/>
</dbReference>
<evidence type="ECO:0000313" key="4">
    <source>
        <dbReference type="Proteomes" id="UP000823405"/>
    </source>
</evidence>
<reference evidence="3" key="1">
    <citation type="journal article" date="2020" name="Fungal Divers.">
        <title>Resolving the Mortierellaceae phylogeny through synthesis of multi-gene phylogenetics and phylogenomics.</title>
        <authorList>
            <person name="Vandepol N."/>
            <person name="Liber J."/>
            <person name="Desiro A."/>
            <person name="Na H."/>
            <person name="Kennedy M."/>
            <person name="Barry K."/>
            <person name="Grigoriev I.V."/>
            <person name="Miller A.N."/>
            <person name="O'Donnell K."/>
            <person name="Stajich J.E."/>
            <person name="Bonito G."/>
        </authorList>
    </citation>
    <scope>NUCLEOTIDE SEQUENCE</scope>
    <source>
        <strain evidence="3">NVP60</strain>
    </source>
</reference>
<evidence type="ECO:0000256" key="1">
    <source>
        <dbReference type="RuleBase" id="RU369002"/>
    </source>
</evidence>
<dbReference type="Gene3D" id="3.10.450.50">
    <property type="match status" value="1"/>
</dbReference>
<dbReference type="GO" id="GO:0006913">
    <property type="term" value="P:nucleocytoplasmic transport"/>
    <property type="evidence" value="ECO:0007669"/>
    <property type="project" value="UniProtKB-UniRule"/>
</dbReference>
<accession>A0A9P6UGS1</accession>
<feature type="domain" description="NTF2" evidence="2">
    <location>
        <begin position="6"/>
        <end position="115"/>
    </location>
</feature>
<dbReference type="OrthoDB" id="6507044at2759"/>
<dbReference type="GO" id="GO:0015031">
    <property type="term" value="P:protein transport"/>
    <property type="evidence" value="ECO:0007669"/>
    <property type="project" value="UniProtKB-KW"/>
</dbReference>
<comment type="caution">
    <text evidence="3">The sequence shown here is derived from an EMBL/GenBank/DDBJ whole genome shotgun (WGS) entry which is preliminary data.</text>
</comment>
<comment type="subcellular location">
    <subcellularLocation>
        <location evidence="1">Cytoplasm</location>
    </subcellularLocation>
    <subcellularLocation>
        <location evidence="1">Nucleus</location>
    </subcellularLocation>
</comment>
<dbReference type="SUPFAM" id="SSF54427">
    <property type="entry name" value="NTF2-like"/>
    <property type="match status" value="1"/>
</dbReference>
<evidence type="ECO:0000313" key="3">
    <source>
        <dbReference type="EMBL" id="KAG0296096.1"/>
    </source>
</evidence>
<dbReference type="Pfam" id="PF02136">
    <property type="entry name" value="NTF2"/>
    <property type="match status" value="1"/>
</dbReference>
<dbReference type="PROSITE" id="PS50177">
    <property type="entry name" value="NTF2_DOMAIN"/>
    <property type="match status" value="1"/>
</dbReference>
<dbReference type="InterPro" id="IPR018222">
    <property type="entry name" value="Nuclear_transport_factor_2_euk"/>
</dbReference>
<gene>
    <name evidence="3" type="ORF">BGZ97_004636</name>
</gene>
<dbReference type="InterPro" id="IPR002075">
    <property type="entry name" value="NTF2_dom"/>
</dbReference>
<dbReference type="EMBL" id="JAAAIN010002177">
    <property type="protein sequence ID" value="KAG0296096.1"/>
    <property type="molecule type" value="Genomic_DNA"/>
</dbReference>
<dbReference type="InterPro" id="IPR032710">
    <property type="entry name" value="NTF2-like_dom_sf"/>
</dbReference>
<keyword evidence="1" id="KW-0813">Transport</keyword>
<dbReference type="Proteomes" id="UP000823405">
    <property type="component" value="Unassembled WGS sequence"/>
</dbReference>
<dbReference type="PANTHER" id="PTHR12612">
    <property type="entry name" value="NUCLEAR TRANSPORT FACTOR 2"/>
    <property type="match status" value="1"/>
</dbReference>
<dbReference type="AlphaFoldDB" id="A0A9P6UGS1"/>
<dbReference type="GO" id="GO:0005634">
    <property type="term" value="C:nucleus"/>
    <property type="evidence" value="ECO:0007669"/>
    <property type="project" value="UniProtKB-SubCell"/>
</dbReference>
<sequence length="117" mass="13202">MDNDSLAQGFAAAYFHDSRINTKELRRRYREDSLLTVEGTQVTGLSNIEEKLASFFDNTQTHNIRTVWQPSENNILVVVTGSMAAGSERGIPVSHTFFLKLETMTVYVRNHVIALIV</sequence>
<keyword evidence="1" id="KW-0653">Protein transport</keyword>
<keyword evidence="1" id="KW-0963">Cytoplasm</keyword>
<dbReference type="GO" id="GO:0005737">
    <property type="term" value="C:cytoplasm"/>
    <property type="evidence" value="ECO:0007669"/>
    <property type="project" value="UniProtKB-SubCell"/>
</dbReference>
<organism evidence="3 4">
    <name type="scientific">Linnemannia gamsii</name>
    <dbReference type="NCBI Taxonomy" id="64522"/>
    <lineage>
        <taxon>Eukaryota</taxon>
        <taxon>Fungi</taxon>
        <taxon>Fungi incertae sedis</taxon>
        <taxon>Mucoromycota</taxon>
        <taxon>Mortierellomycotina</taxon>
        <taxon>Mortierellomycetes</taxon>
        <taxon>Mortierellales</taxon>
        <taxon>Mortierellaceae</taxon>
        <taxon>Linnemannia</taxon>
    </lineage>
</organism>